<dbReference type="AlphaFoldDB" id="A0ABD5ZHU9"/>
<dbReference type="RefSeq" id="WP_390224452.1">
    <property type="nucleotide sequence ID" value="NZ_JBHTAA010000005.1"/>
</dbReference>
<evidence type="ECO:0000313" key="3">
    <source>
        <dbReference type="EMBL" id="MFC7204611.1"/>
    </source>
</evidence>
<organism evidence="3 4">
    <name type="scientific">Haloferax namakaokahaiae</name>
    <dbReference type="NCBI Taxonomy" id="1748331"/>
    <lineage>
        <taxon>Archaea</taxon>
        <taxon>Methanobacteriati</taxon>
        <taxon>Methanobacteriota</taxon>
        <taxon>Stenosarchaea group</taxon>
        <taxon>Halobacteria</taxon>
        <taxon>Halobacteriales</taxon>
        <taxon>Haloferacaceae</taxon>
        <taxon>Haloferax</taxon>
    </lineage>
</organism>
<dbReference type="EC" id="3.1.4.-" evidence="1"/>
<dbReference type="Pfam" id="PF12850">
    <property type="entry name" value="Metallophos_2"/>
    <property type="match status" value="1"/>
</dbReference>
<comment type="cofactor">
    <cofactor evidence="1">
        <name>a divalent metal cation</name>
        <dbReference type="ChEBI" id="CHEBI:60240"/>
    </cofactor>
</comment>
<name>A0ABD5ZHU9_9EURY</name>
<dbReference type="PANTHER" id="PTHR43165:SF1">
    <property type="entry name" value="PHOSPHODIESTERASE MJ0936"/>
    <property type="match status" value="1"/>
</dbReference>
<accession>A0ABD5ZHU9</accession>
<dbReference type="InterPro" id="IPR053193">
    <property type="entry name" value="MetalloPDE_YfcE-like"/>
</dbReference>
<evidence type="ECO:0000256" key="1">
    <source>
        <dbReference type="RuleBase" id="RU362039"/>
    </source>
</evidence>
<gene>
    <name evidence="3" type="ORF">ACFQJC_13910</name>
</gene>
<protein>
    <recommendedName>
        <fullName evidence="1">Phosphoesterase</fullName>
        <ecNumber evidence="1">3.1.4.-</ecNumber>
    </recommendedName>
</protein>
<feature type="domain" description="Calcineurin-like phosphoesterase" evidence="2">
    <location>
        <begin position="1"/>
        <end position="154"/>
    </location>
</feature>
<dbReference type="InterPro" id="IPR000979">
    <property type="entry name" value="Phosphodiesterase_MJ0936/Vps29"/>
</dbReference>
<dbReference type="InterPro" id="IPR024654">
    <property type="entry name" value="Calcineurin-like_PHP_lpxH"/>
</dbReference>
<dbReference type="NCBIfam" id="TIGR00040">
    <property type="entry name" value="yfcE"/>
    <property type="match status" value="1"/>
</dbReference>
<dbReference type="CDD" id="cd00841">
    <property type="entry name" value="MPP_YfcE"/>
    <property type="match status" value="1"/>
</dbReference>
<sequence length="162" mass="18115">MKLGVVSDTHDNLEYVHAAVEHFEREMVDVVVHCGDIVAPFSVAPFDREFEFHAVRGNNDGEWKLRDIVNSFGTYHDDFAHLTLDGQEIAVYHGTEAGLVDTLLESDTYDYVLRGHTHQKSLDYYGATTHINPGGLPIPDADEEFHVAVVDLATENVAFETL</sequence>
<dbReference type="PANTHER" id="PTHR43165">
    <property type="entry name" value="METALLOPHOSPHOESTERASE"/>
    <property type="match status" value="1"/>
</dbReference>
<dbReference type="Gene3D" id="3.60.21.10">
    <property type="match status" value="1"/>
</dbReference>
<dbReference type="GO" id="GO:0046872">
    <property type="term" value="F:metal ion binding"/>
    <property type="evidence" value="ECO:0007669"/>
    <property type="project" value="UniProtKB-KW"/>
</dbReference>
<comment type="similarity">
    <text evidence="1">Belongs to the metallophosphoesterase superfamily. YfcE family.</text>
</comment>
<dbReference type="EMBL" id="JBHTAA010000005">
    <property type="protein sequence ID" value="MFC7204611.1"/>
    <property type="molecule type" value="Genomic_DNA"/>
</dbReference>
<dbReference type="InterPro" id="IPR029052">
    <property type="entry name" value="Metallo-depent_PP-like"/>
</dbReference>
<dbReference type="SUPFAM" id="SSF56300">
    <property type="entry name" value="Metallo-dependent phosphatases"/>
    <property type="match status" value="1"/>
</dbReference>
<evidence type="ECO:0000259" key="2">
    <source>
        <dbReference type="Pfam" id="PF12850"/>
    </source>
</evidence>
<dbReference type="Proteomes" id="UP001596481">
    <property type="component" value="Unassembled WGS sequence"/>
</dbReference>
<comment type="caution">
    <text evidence="3">The sequence shown here is derived from an EMBL/GenBank/DDBJ whole genome shotgun (WGS) entry which is preliminary data.</text>
</comment>
<keyword evidence="4" id="KW-1185">Reference proteome</keyword>
<dbReference type="GO" id="GO:0016787">
    <property type="term" value="F:hydrolase activity"/>
    <property type="evidence" value="ECO:0007669"/>
    <property type="project" value="UniProtKB-UniRule"/>
</dbReference>
<keyword evidence="1" id="KW-0479">Metal-binding</keyword>
<proteinExistence type="inferred from homology"/>
<dbReference type="InterPro" id="IPR041802">
    <property type="entry name" value="MPP_YfcE"/>
</dbReference>
<evidence type="ECO:0000313" key="4">
    <source>
        <dbReference type="Proteomes" id="UP001596481"/>
    </source>
</evidence>
<reference evidence="3 4" key="1">
    <citation type="journal article" date="2019" name="Int. J. Syst. Evol. Microbiol.">
        <title>The Global Catalogue of Microorganisms (GCM) 10K type strain sequencing project: providing services to taxonomists for standard genome sequencing and annotation.</title>
        <authorList>
            <consortium name="The Broad Institute Genomics Platform"/>
            <consortium name="The Broad Institute Genome Sequencing Center for Infectious Disease"/>
            <person name="Wu L."/>
            <person name="Ma J."/>
        </authorList>
    </citation>
    <scope>NUCLEOTIDE SEQUENCE [LARGE SCALE GENOMIC DNA]</scope>
    <source>
        <strain evidence="3 4">DSM 29988</strain>
    </source>
</reference>